<dbReference type="InterPro" id="IPR006036">
    <property type="entry name" value="K_uptake_TrkA"/>
</dbReference>
<evidence type="ECO:0000256" key="3">
    <source>
        <dbReference type="ARBA" id="ARBA00022958"/>
    </source>
</evidence>
<feature type="non-terminal residue" evidence="8">
    <location>
        <position position="310"/>
    </location>
</feature>
<feature type="domain" description="RCK C-terminal" evidence="7">
    <location>
        <begin position="144"/>
        <end position="228"/>
    </location>
</feature>
<feature type="domain" description="RCK N-terminal" evidence="6">
    <location>
        <begin position="233"/>
        <end position="310"/>
    </location>
</feature>
<dbReference type="GO" id="GO:0015079">
    <property type="term" value="F:potassium ion transmembrane transporter activity"/>
    <property type="evidence" value="ECO:0007669"/>
    <property type="project" value="InterPro"/>
</dbReference>
<evidence type="ECO:0000259" key="7">
    <source>
        <dbReference type="PROSITE" id="PS51202"/>
    </source>
</evidence>
<evidence type="ECO:0000256" key="1">
    <source>
        <dbReference type="ARBA" id="ARBA00022448"/>
    </source>
</evidence>
<dbReference type="EMBL" id="UINC01082604">
    <property type="protein sequence ID" value="SVC27520.1"/>
    <property type="molecule type" value="Genomic_DNA"/>
</dbReference>
<dbReference type="SUPFAM" id="SSF51735">
    <property type="entry name" value="NAD(P)-binding Rossmann-fold domains"/>
    <property type="match status" value="2"/>
</dbReference>
<dbReference type="InterPro" id="IPR050721">
    <property type="entry name" value="Trk_Ktr_HKT_K-transport"/>
</dbReference>
<dbReference type="InterPro" id="IPR036721">
    <property type="entry name" value="RCK_C_sf"/>
</dbReference>
<dbReference type="PROSITE" id="PS51201">
    <property type="entry name" value="RCK_N"/>
    <property type="match status" value="2"/>
</dbReference>
<evidence type="ECO:0000313" key="8">
    <source>
        <dbReference type="EMBL" id="SVC27520.1"/>
    </source>
</evidence>
<evidence type="ECO:0008006" key="9">
    <source>
        <dbReference type="Google" id="ProtNLM"/>
    </source>
</evidence>
<keyword evidence="1" id="KW-0813">Transport</keyword>
<dbReference type="NCBIfam" id="NF007032">
    <property type="entry name" value="PRK09496.1-4"/>
    <property type="match status" value="1"/>
</dbReference>
<keyword evidence="3" id="KW-0630">Potassium</keyword>
<dbReference type="NCBIfam" id="NF007031">
    <property type="entry name" value="PRK09496.1-2"/>
    <property type="match status" value="1"/>
</dbReference>
<name>A0A382KSS3_9ZZZZ</name>
<organism evidence="8">
    <name type="scientific">marine metagenome</name>
    <dbReference type="NCBI Taxonomy" id="408172"/>
    <lineage>
        <taxon>unclassified sequences</taxon>
        <taxon>metagenomes</taxon>
        <taxon>ecological metagenomes</taxon>
    </lineage>
</organism>
<dbReference type="PANTHER" id="PTHR43833:SF5">
    <property type="entry name" value="TRK SYSTEM POTASSIUM UPTAKE PROTEIN TRKA"/>
    <property type="match status" value="1"/>
</dbReference>
<gene>
    <name evidence="8" type="ORF">METZ01_LOCUS280374</name>
</gene>
<accession>A0A382KSS3</accession>
<dbReference type="AlphaFoldDB" id="A0A382KSS3"/>
<feature type="domain" description="RCK N-terminal" evidence="6">
    <location>
        <begin position="1"/>
        <end position="124"/>
    </location>
</feature>
<dbReference type="InterPro" id="IPR036291">
    <property type="entry name" value="NAD(P)-bd_dom_sf"/>
</dbReference>
<keyword evidence="5" id="KW-0406">Ion transport</keyword>
<dbReference type="SUPFAM" id="SSF116726">
    <property type="entry name" value="TrkA C-terminal domain-like"/>
    <property type="match status" value="1"/>
</dbReference>
<dbReference type="Gene3D" id="3.40.50.720">
    <property type="entry name" value="NAD(P)-binding Rossmann-like Domain"/>
    <property type="match status" value="2"/>
</dbReference>
<dbReference type="Pfam" id="PF02080">
    <property type="entry name" value="TrkA_C"/>
    <property type="match status" value="1"/>
</dbReference>
<evidence type="ECO:0000256" key="5">
    <source>
        <dbReference type="ARBA" id="ARBA00023065"/>
    </source>
</evidence>
<dbReference type="Gene3D" id="3.30.70.1450">
    <property type="entry name" value="Regulator of K+ conductance, C-terminal domain"/>
    <property type="match status" value="1"/>
</dbReference>
<protein>
    <recommendedName>
        <fullName evidence="9">RCK N-terminal domain-containing protein</fullName>
    </recommendedName>
</protein>
<reference evidence="8" key="1">
    <citation type="submission" date="2018-05" db="EMBL/GenBank/DDBJ databases">
        <authorList>
            <person name="Lanie J.A."/>
            <person name="Ng W.-L."/>
            <person name="Kazmierczak K.M."/>
            <person name="Andrzejewski T.M."/>
            <person name="Davidsen T.M."/>
            <person name="Wayne K.J."/>
            <person name="Tettelin H."/>
            <person name="Glass J.I."/>
            <person name="Rusch D."/>
            <person name="Podicherti R."/>
            <person name="Tsui H.-C.T."/>
            <person name="Winkler M.E."/>
        </authorList>
    </citation>
    <scope>NUCLEOTIDE SEQUENCE</scope>
</reference>
<dbReference type="Pfam" id="PF02254">
    <property type="entry name" value="TrkA_N"/>
    <property type="match status" value="2"/>
</dbReference>
<feature type="non-terminal residue" evidence="8">
    <location>
        <position position="1"/>
    </location>
</feature>
<evidence type="ECO:0000256" key="4">
    <source>
        <dbReference type="ARBA" id="ARBA00023027"/>
    </source>
</evidence>
<dbReference type="PRINTS" id="PR00335">
    <property type="entry name" value="KUPTAKETRKA"/>
</dbReference>
<dbReference type="InterPro" id="IPR006037">
    <property type="entry name" value="RCK_C"/>
</dbReference>
<sequence length="310" mass="34343">VKVIVCGAGQVGFDIARQLTGEGNDVTVIDHDTDRIRKVSESLDVQTFQGFASYPDILDRAGAENADMLIAVTLSDEINMVSCQVAHTLFNVPIKMARVRHNAYLEPSWRQLFSRDHMPIDVIISPENEVVAAIDRLLEAPGAIDVIGFAEGRVSLVGMRLNQDCPIVNTPLRQLTELFPDLNITIVYIIRDEQAIFPRDMDQLLPRDEVYFVVDSNHISRARSIFGHEERPAKRVVIVGGGTIGFRLAQGLEKREPSINVKLIESNKRRAEFVADQLDRTIVIGGDALDSEILEEASVSTAETIIAISD</sequence>
<evidence type="ECO:0000256" key="2">
    <source>
        <dbReference type="ARBA" id="ARBA00022538"/>
    </source>
</evidence>
<dbReference type="PANTHER" id="PTHR43833">
    <property type="entry name" value="POTASSIUM CHANNEL PROTEIN 2-RELATED-RELATED"/>
    <property type="match status" value="1"/>
</dbReference>
<dbReference type="PROSITE" id="PS51202">
    <property type="entry name" value="RCK_C"/>
    <property type="match status" value="1"/>
</dbReference>
<keyword evidence="2" id="KW-0633">Potassium transport</keyword>
<dbReference type="InterPro" id="IPR003148">
    <property type="entry name" value="RCK_N"/>
</dbReference>
<proteinExistence type="predicted"/>
<evidence type="ECO:0000259" key="6">
    <source>
        <dbReference type="PROSITE" id="PS51201"/>
    </source>
</evidence>
<dbReference type="GO" id="GO:0005886">
    <property type="term" value="C:plasma membrane"/>
    <property type="evidence" value="ECO:0007669"/>
    <property type="project" value="InterPro"/>
</dbReference>
<keyword evidence="4" id="KW-0520">NAD</keyword>